<evidence type="ECO:0008006" key="4">
    <source>
        <dbReference type="Google" id="ProtNLM"/>
    </source>
</evidence>
<dbReference type="EMBL" id="MHWE01000010">
    <property type="protein sequence ID" value="OHB04195.1"/>
    <property type="molecule type" value="Genomic_DNA"/>
</dbReference>
<protein>
    <recommendedName>
        <fullName evidence="4">Vitamin K epoxide reductase domain-containing protein</fullName>
    </recommendedName>
</protein>
<feature type="transmembrane region" description="Helical" evidence="1">
    <location>
        <begin position="85"/>
        <end position="108"/>
    </location>
</feature>
<sequence>MEKQTYRIIFLPLLAGTVFAWLSVANDFLRFAKIEGTIFKIQDCFTPNPVTTPCFYGAIAFLIALIWVIKIGKKELPAQIKNIKRLLILLVAGNIFAWTNMTLELLRFYGAQTTEVIGCSGQLITNPFLTPCFFGSTIFLLSLISAIVVLRDLKHQ</sequence>
<keyword evidence="1" id="KW-1133">Transmembrane helix</keyword>
<name>A0A1G2U3W0_9BACT</name>
<comment type="caution">
    <text evidence="2">The sequence shown here is derived from an EMBL/GenBank/DDBJ whole genome shotgun (WGS) entry which is preliminary data.</text>
</comment>
<gene>
    <name evidence="2" type="ORF">A3B14_02175</name>
</gene>
<dbReference type="AlphaFoldDB" id="A0A1G2U3W0"/>
<proteinExistence type="predicted"/>
<feature type="transmembrane region" description="Helical" evidence="1">
    <location>
        <begin position="128"/>
        <end position="150"/>
    </location>
</feature>
<feature type="transmembrane region" description="Helical" evidence="1">
    <location>
        <begin position="55"/>
        <end position="73"/>
    </location>
</feature>
<dbReference type="Proteomes" id="UP000176800">
    <property type="component" value="Unassembled WGS sequence"/>
</dbReference>
<evidence type="ECO:0000313" key="3">
    <source>
        <dbReference type="Proteomes" id="UP000176800"/>
    </source>
</evidence>
<keyword evidence="1" id="KW-0812">Transmembrane</keyword>
<reference evidence="2 3" key="1">
    <citation type="journal article" date="2016" name="Nat. Commun.">
        <title>Thousands of microbial genomes shed light on interconnected biogeochemical processes in an aquifer system.</title>
        <authorList>
            <person name="Anantharaman K."/>
            <person name="Brown C.T."/>
            <person name="Hug L.A."/>
            <person name="Sharon I."/>
            <person name="Castelle C.J."/>
            <person name="Probst A.J."/>
            <person name="Thomas B.C."/>
            <person name="Singh A."/>
            <person name="Wilkins M.J."/>
            <person name="Karaoz U."/>
            <person name="Brodie E.L."/>
            <person name="Williams K.H."/>
            <person name="Hubbard S.S."/>
            <person name="Banfield J.F."/>
        </authorList>
    </citation>
    <scope>NUCLEOTIDE SEQUENCE [LARGE SCALE GENOMIC DNA]</scope>
</reference>
<organism evidence="2 3">
    <name type="scientific">Candidatus Zambryskibacteria bacterium RIFCSPLOWO2_01_FULL_45_21</name>
    <dbReference type="NCBI Taxonomy" id="1802761"/>
    <lineage>
        <taxon>Bacteria</taxon>
        <taxon>Candidatus Zambryskiibacteriota</taxon>
    </lineage>
</organism>
<keyword evidence="1" id="KW-0472">Membrane</keyword>
<evidence type="ECO:0000256" key="1">
    <source>
        <dbReference type="SAM" id="Phobius"/>
    </source>
</evidence>
<accession>A0A1G2U3W0</accession>
<evidence type="ECO:0000313" key="2">
    <source>
        <dbReference type="EMBL" id="OHB04195.1"/>
    </source>
</evidence>